<protein>
    <submittedName>
        <fullName evidence="5">Phage tail protein</fullName>
    </submittedName>
</protein>
<dbReference type="Pfam" id="PF17482">
    <property type="entry name" value="Phage_sheath_1C"/>
    <property type="match status" value="1"/>
</dbReference>
<feature type="domain" description="Tail sheath protein Gp18-like" evidence="4">
    <location>
        <begin position="28"/>
        <end position="88"/>
    </location>
</feature>
<gene>
    <name evidence="5" type="ORF">A6768_05025</name>
</gene>
<dbReference type="InterPro" id="IPR035089">
    <property type="entry name" value="Phage_sheath_subtilisin"/>
</dbReference>
<feature type="domain" description="Tail sheath protein subtilisin-like" evidence="2">
    <location>
        <begin position="109"/>
        <end position="275"/>
    </location>
</feature>
<dbReference type="GeneID" id="57776200"/>
<dbReference type="AlphaFoldDB" id="A0A291MX06"/>
<dbReference type="Pfam" id="PF22671">
    <property type="entry name" value="Gp18_domIII_N"/>
    <property type="match status" value="1"/>
</dbReference>
<dbReference type="EMBL" id="CP023741">
    <property type="protein sequence ID" value="ATI79448.1"/>
    <property type="molecule type" value="Genomic_DNA"/>
</dbReference>
<dbReference type="Pfam" id="PF04984">
    <property type="entry name" value="Phage_sheath_1"/>
    <property type="match status" value="1"/>
</dbReference>
<evidence type="ECO:0000259" key="2">
    <source>
        <dbReference type="Pfam" id="PF04984"/>
    </source>
</evidence>
<dbReference type="InterPro" id="IPR052042">
    <property type="entry name" value="Tail_sheath_structural"/>
</dbReference>
<dbReference type="InterPro" id="IPR054564">
    <property type="entry name" value="Gp18_domIII_N"/>
</dbReference>
<dbReference type="InterPro" id="IPR020287">
    <property type="entry name" value="Tail_sheath_C"/>
</dbReference>
<comment type="similarity">
    <text evidence="1">Belongs to the myoviridae tail sheath protein family.</text>
</comment>
<dbReference type="Proteomes" id="UP000219422">
    <property type="component" value="Chromosome"/>
</dbReference>
<dbReference type="KEGG" id="sya:A6768_05025"/>
<dbReference type="PANTHER" id="PTHR35861:SF1">
    <property type="entry name" value="PHAGE TAIL SHEATH PROTEIN"/>
    <property type="match status" value="1"/>
</dbReference>
<reference evidence="5 6" key="1">
    <citation type="submission" date="2017-10" db="EMBL/GenBank/DDBJ databases">
        <title>Sphingobium yanoikuyae S72.</title>
        <authorList>
            <person name="Sanchez E."/>
            <person name="Bustos P."/>
            <person name="Mendoza P."/>
            <person name="Guo X."/>
            <person name="Mendoza A."/>
        </authorList>
    </citation>
    <scope>NUCLEOTIDE SEQUENCE [LARGE SCALE GENOMIC DNA]</scope>
    <source>
        <strain evidence="5 6">S72</strain>
    </source>
</reference>
<evidence type="ECO:0000259" key="4">
    <source>
        <dbReference type="Pfam" id="PF22671"/>
    </source>
</evidence>
<feature type="domain" description="Tail sheath protein C-terminal" evidence="3">
    <location>
        <begin position="276"/>
        <end position="378"/>
    </location>
</feature>
<dbReference type="RefSeq" id="WP_097382786.1">
    <property type="nucleotide sequence ID" value="NZ_CP023741.1"/>
</dbReference>
<name>A0A291MX06_SPHYA</name>
<evidence type="ECO:0000313" key="6">
    <source>
        <dbReference type="Proteomes" id="UP000219422"/>
    </source>
</evidence>
<proteinExistence type="inferred from homology"/>
<accession>A0A291MX06</accession>
<dbReference type="PANTHER" id="PTHR35861">
    <property type="match status" value="1"/>
</dbReference>
<sequence length="393" mass="41585">MATTAFKHGITVTEVSTGARTLSAVSTAIIGLVGTAPDADPAAYPLNKPILISDIEAAIGDIGAEGTLARSLRAIADITRPIIVLIRVEEGEDAAETASNVIGTVTAEGVRTGMQALLSASADVGVIPRILGTPGLETQAVTTALAVVAKKLRGFAYARAIGATVAAATLYRANFSQRELMLLMPDFLAWDTDAIANVTSFAAAHAMGLRAYIDEQTGPQKTLSNVAVDGVVGLSQPMHWDIEDQDTDAGLLNAAQITALIRKSSGFYFWGNRTCSDDPQFVFESGVRVAQLLADTVAKGMDWAMDKPLTPSLAKDIIETINSLGRNLKAAGVVLGFDAWYDETANPVDSLKAGKLVIRYKYTVPPPLEDLGFYQEITDEYFADFAAQLTEAG</sequence>
<evidence type="ECO:0000259" key="3">
    <source>
        <dbReference type="Pfam" id="PF17482"/>
    </source>
</evidence>
<evidence type="ECO:0000256" key="1">
    <source>
        <dbReference type="ARBA" id="ARBA00008005"/>
    </source>
</evidence>
<organism evidence="5 6">
    <name type="scientific">Sphingobium yanoikuyae</name>
    <name type="common">Sphingomonas yanoikuyae</name>
    <dbReference type="NCBI Taxonomy" id="13690"/>
    <lineage>
        <taxon>Bacteria</taxon>
        <taxon>Pseudomonadati</taxon>
        <taxon>Pseudomonadota</taxon>
        <taxon>Alphaproteobacteria</taxon>
        <taxon>Sphingomonadales</taxon>
        <taxon>Sphingomonadaceae</taxon>
        <taxon>Sphingobium</taxon>
    </lineage>
</organism>
<evidence type="ECO:0000313" key="5">
    <source>
        <dbReference type="EMBL" id="ATI79448.1"/>
    </source>
</evidence>